<proteinExistence type="inferred from homology"/>
<dbReference type="GO" id="GO:0005737">
    <property type="term" value="C:cytoplasm"/>
    <property type="evidence" value="ECO:0007669"/>
    <property type="project" value="TreeGrafter"/>
</dbReference>
<dbReference type="InterPro" id="IPR050357">
    <property type="entry name" value="Arrestin_domain-protein"/>
</dbReference>
<dbReference type="SUPFAM" id="SSF81296">
    <property type="entry name" value="E set domains"/>
    <property type="match status" value="2"/>
</dbReference>
<evidence type="ECO:0000313" key="6">
    <source>
        <dbReference type="Proteomes" id="UP000801492"/>
    </source>
</evidence>
<dbReference type="OrthoDB" id="2333384at2759"/>
<comment type="caution">
    <text evidence="5">The sequence shown here is derived from an EMBL/GenBank/DDBJ whole genome shotgun (WGS) entry which is preliminary data.</text>
</comment>
<keyword evidence="2" id="KW-0716">Sensory transduction</keyword>
<dbReference type="InterPro" id="IPR014756">
    <property type="entry name" value="Ig_E-set"/>
</dbReference>
<dbReference type="Pfam" id="PF00339">
    <property type="entry name" value="Arrestin_N"/>
    <property type="match status" value="1"/>
</dbReference>
<evidence type="ECO:0000259" key="4">
    <source>
        <dbReference type="SMART" id="SM01017"/>
    </source>
</evidence>
<dbReference type="InterPro" id="IPR011021">
    <property type="entry name" value="Arrestin-like_N"/>
</dbReference>
<organism evidence="5 6">
    <name type="scientific">Ignelater luminosus</name>
    <name type="common">Cucubano</name>
    <name type="synonym">Pyrophorus luminosus</name>
    <dbReference type="NCBI Taxonomy" id="2038154"/>
    <lineage>
        <taxon>Eukaryota</taxon>
        <taxon>Metazoa</taxon>
        <taxon>Ecdysozoa</taxon>
        <taxon>Arthropoda</taxon>
        <taxon>Hexapoda</taxon>
        <taxon>Insecta</taxon>
        <taxon>Pterygota</taxon>
        <taxon>Neoptera</taxon>
        <taxon>Endopterygota</taxon>
        <taxon>Coleoptera</taxon>
        <taxon>Polyphaga</taxon>
        <taxon>Elateriformia</taxon>
        <taxon>Elateroidea</taxon>
        <taxon>Elateridae</taxon>
        <taxon>Agrypninae</taxon>
        <taxon>Pyrophorini</taxon>
        <taxon>Ignelater</taxon>
    </lineage>
</organism>
<name>A0A8K0GDB1_IGNLU</name>
<accession>A0A8K0GDB1</accession>
<dbReference type="SMART" id="SM01017">
    <property type="entry name" value="Arrestin_C"/>
    <property type="match status" value="1"/>
</dbReference>
<sequence>MSSVQLNLYKNGNVCTPGERITGTVECFANTAKTISAIKVVFKGTGKTGWTERESYYDYQHRLQHTNVMYSSKENYFFREITLVQGITELSPGSHSYAFAFILPPSGLPSSYEGTYGNIRYHIKATVVRSWNTNLVHKIPLELFAPLNLNYSPYLRNPITTSVDKTMWSCLCNDKNILVFNMSLPVTGFVPGQDINIGAHVQNLTRVNVANVQFKIVQHLEFLTRNPRTNAKHMKNIIATHTEGGIGAHGEKSWTSTVRVPTRKGYPNFESCTIMKASYRLKATLIVPGPHRNLENEIDLVIGGIPLIGVSTSFTGGPPPAIPTVHTTSEQQMEEPTASGNVDNFEEPPLYKDVHHDKY</sequence>
<comment type="similarity">
    <text evidence="1">Belongs to the arrestin family.</text>
</comment>
<keyword evidence="6" id="KW-1185">Reference proteome</keyword>
<gene>
    <name evidence="5" type="ORF">ILUMI_11363</name>
</gene>
<dbReference type="Gene3D" id="2.60.40.640">
    <property type="match status" value="2"/>
</dbReference>
<evidence type="ECO:0000256" key="1">
    <source>
        <dbReference type="ARBA" id="ARBA00005298"/>
    </source>
</evidence>
<dbReference type="PANTHER" id="PTHR11188:SF176">
    <property type="entry name" value="ARRESTIN DOMAIN-CONTAINING PROTEIN 1"/>
    <property type="match status" value="1"/>
</dbReference>
<reference evidence="5" key="1">
    <citation type="submission" date="2019-08" db="EMBL/GenBank/DDBJ databases">
        <title>The genome of the North American firefly Photinus pyralis.</title>
        <authorList>
            <consortium name="Photinus pyralis genome working group"/>
            <person name="Fallon T.R."/>
            <person name="Sander Lower S.E."/>
            <person name="Weng J.-K."/>
        </authorList>
    </citation>
    <scope>NUCLEOTIDE SEQUENCE</scope>
    <source>
        <strain evidence="5">TRF0915ILg1</strain>
        <tissue evidence="5">Whole body</tissue>
    </source>
</reference>
<evidence type="ECO:0000256" key="2">
    <source>
        <dbReference type="ARBA" id="ARBA00022606"/>
    </source>
</evidence>
<evidence type="ECO:0000313" key="5">
    <source>
        <dbReference type="EMBL" id="KAF2894811.1"/>
    </source>
</evidence>
<dbReference type="PANTHER" id="PTHR11188">
    <property type="entry name" value="ARRESTIN DOMAIN CONTAINING PROTEIN"/>
    <property type="match status" value="1"/>
</dbReference>
<dbReference type="EMBL" id="VTPC01006607">
    <property type="protein sequence ID" value="KAF2894811.1"/>
    <property type="molecule type" value="Genomic_DNA"/>
</dbReference>
<dbReference type="InterPro" id="IPR014752">
    <property type="entry name" value="Arrestin-like_C"/>
</dbReference>
<dbReference type="InterPro" id="IPR011022">
    <property type="entry name" value="Arrestin_C-like"/>
</dbReference>
<dbReference type="Pfam" id="PF02752">
    <property type="entry name" value="Arrestin_C"/>
    <property type="match status" value="1"/>
</dbReference>
<feature type="region of interest" description="Disordered" evidence="3">
    <location>
        <begin position="328"/>
        <end position="349"/>
    </location>
</feature>
<evidence type="ECO:0000256" key="3">
    <source>
        <dbReference type="SAM" id="MobiDB-lite"/>
    </source>
</evidence>
<feature type="domain" description="Arrestin C-terminal-like" evidence="4">
    <location>
        <begin position="174"/>
        <end position="307"/>
    </location>
</feature>
<dbReference type="GO" id="GO:0015031">
    <property type="term" value="P:protein transport"/>
    <property type="evidence" value="ECO:0007669"/>
    <property type="project" value="TreeGrafter"/>
</dbReference>
<dbReference type="AlphaFoldDB" id="A0A8K0GDB1"/>
<protein>
    <recommendedName>
        <fullName evidence="4">Arrestin C-terminal-like domain-containing protein</fullName>
    </recommendedName>
</protein>
<dbReference type="Proteomes" id="UP000801492">
    <property type="component" value="Unassembled WGS sequence"/>
</dbReference>